<evidence type="ECO:0000313" key="2">
    <source>
        <dbReference type="EMBL" id="KAK8981026.1"/>
    </source>
</evidence>
<protein>
    <submittedName>
        <fullName evidence="2">Uncharacterized protein</fullName>
    </submittedName>
</protein>
<comment type="caution">
    <text evidence="2">The sequence shown here is derived from an EMBL/GenBank/DDBJ whole genome shotgun (WGS) entry which is preliminary data.</text>
</comment>
<evidence type="ECO:0000256" key="1">
    <source>
        <dbReference type="SAM" id="SignalP"/>
    </source>
</evidence>
<dbReference type="PANTHER" id="PTHR31694:SF17">
    <property type="entry name" value="DESICCATION-RELATED PROTEIN PCC13-62-LIKE"/>
    <property type="match status" value="1"/>
</dbReference>
<reference evidence="2 3" key="1">
    <citation type="journal article" date="2024" name="G3 (Bethesda)">
        <title>Genome assembly of Hibiscus sabdariffa L. provides insights into metabolisms of medicinal natural products.</title>
        <authorList>
            <person name="Kim T."/>
        </authorList>
    </citation>
    <scope>NUCLEOTIDE SEQUENCE [LARGE SCALE GENOMIC DNA]</scope>
    <source>
        <strain evidence="2">TK-2024</strain>
        <tissue evidence="2">Old leaves</tissue>
    </source>
</reference>
<gene>
    <name evidence="2" type="ORF">V6N11_059715</name>
</gene>
<dbReference type="EMBL" id="JBBPBN010000090">
    <property type="protein sequence ID" value="KAK8981026.1"/>
    <property type="molecule type" value="Genomic_DNA"/>
</dbReference>
<dbReference type="Proteomes" id="UP001396334">
    <property type="component" value="Unassembled WGS sequence"/>
</dbReference>
<sequence>MAARSCLYALVLFLAFQSTMIQANIVLTPPQCRPVLASSLERIQFLLNLIIYKAEFFLRASTGRGIDDIAPGLVQGPVPVGATVAALDNDTRRIIEELGLICVGHISEVAGYGVLRAQLYSRVNSTLSPYTFTVGRFYNLSAELDNRLGGCGMKDEGLFVPLQLGAENRTTSNVVPADVNSLAYARYEREILGIVFGNGNATRPGAIFPAGFNGILFRRIVL</sequence>
<feature type="chain" id="PRO_5045830820" evidence="1">
    <location>
        <begin position="24"/>
        <end position="222"/>
    </location>
</feature>
<proteinExistence type="predicted"/>
<keyword evidence="3" id="KW-1185">Reference proteome</keyword>
<name>A0ABR2NXX6_9ROSI</name>
<dbReference type="InterPro" id="IPR052965">
    <property type="entry name" value="Pigment-catalase-like"/>
</dbReference>
<dbReference type="PANTHER" id="PTHR31694">
    <property type="entry name" value="DESICCATION-LIKE PROTEIN"/>
    <property type="match status" value="1"/>
</dbReference>
<keyword evidence="1" id="KW-0732">Signal</keyword>
<organism evidence="2 3">
    <name type="scientific">Hibiscus sabdariffa</name>
    <name type="common">roselle</name>
    <dbReference type="NCBI Taxonomy" id="183260"/>
    <lineage>
        <taxon>Eukaryota</taxon>
        <taxon>Viridiplantae</taxon>
        <taxon>Streptophyta</taxon>
        <taxon>Embryophyta</taxon>
        <taxon>Tracheophyta</taxon>
        <taxon>Spermatophyta</taxon>
        <taxon>Magnoliopsida</taxon>
        <taxon>eudicotyledons</taxon>
        <taxon>Gunneridae</taxon>
        <taxon>Pentapetalae</taxon>
        <taxon>rosids</taxon>
        <taxon>malvids</taxon>
        <taxon>Malvales</taxon>
        <taxon>Malvaceae</taxon>
        <taxon>Malvoideae</taxon>
        <taxon>Hibiscus</taxon>
    </lineage>
</organism>
<evidence type="ECO:0000313" key="3">
    <source>
        <dbReference type="Proteomes" id="UP001396334"/>
    </source>
</evidence>
<feature type="signal peptide" evidence="1">
    <location>
        <begin position="1"/>
        <end position="23"/>
    </location>
</feature>
<accession>A0ABR2NXX6</accession>